<evidence type="ECO:0000256" key="1">
    <source>
        <dbReference type="ARBA" id="ARBA00001946"/>
    </source>
</evidence>
<keyword evidence="5 10" id="KW-0819">tRNA processing</keyword>
<evidence type="ECO:0000256" key="9">
    <source>
        <dbReference type="ARBA" id="ARBA00049563"/>
    </source>
</evidence>
<evidence type="ECO:0000256" key="8">
    <source>
        <dbReference type="ARBA" id="ARBA00022842"/>
    </source>
</evidence>
<dbReference type="HAMAP" id="MF_00185">
    <property type="entry name" value="IPP_trans"/>
    <property type="match status" value="1"/>
</dbReference>
<evidence type="ECO:0000256" key="3">
    <source>
        <dbReference type="ARBA" id="ARBA00005842"/>
    </source>
</evidence>
<organism evidence="14 15">
    <name type="scientific">Candidatus Woesebacteria bacterium RIFCSPLOWO2_01_FULL_44_14</name>
    <dbReference type="NCBI Taxonomy" id="1802525"/>
    <lineage>
        <taxon>Bacteria</taxon>
        <taxon>Candidatus Woeseibacteriota</taxon>
    </lineage>
</organism>
<dbReference type="GO" id="GO:0005524">
    <property type="term" value="F:ATP binding"/>
    <property type="evidence" value="ECO:0007669"/>
    <property type="project" value="UniProtKB-UniRule"/>
</dbReference>
<dbReference type="EMBL" id="MGHL01000006">
    <property type="protein sequence ID" value="OGM70222.1"/>
    <property type="molecule type" value="Genomic_DNA"/>
</dbReference>
<dbReference type="GO" id="GO:0052381">
    <property type="term" value="F:tRNA dimethylallyltransferase activity"/>
    <property type="evidence" value="ECO:0007669"/>
    <property type="project" value="UniProtKB-UniRule"/>
</dbReference>
<dbReference type="Proteomes" id="UP000178429">
    <property type="component" value="Unassembled WGS sequence"/>
</dbReference>
<dbReference type="SUPFAM" id="SSF52540">
    <property type="entry name" value="P-loop containing nucleoside triphosphate hydrolases"/>
    <property type="match status" value="1"/>
</dbReference>
<evidence type="ECO:0000256" key="4">
    <source>
        <dbReference type="ARBA" id="ARBA00022679"/>
    </source>
</evidence>
<sequence>MNKLFVVCGPTATGKTELALNLAKKFSGVLVSADSRQVYRQMDIGTGKDKHKTGNILGYDLVSPRDEFSVAAYVKFARRAVRQIWRQKKLPILVGGTGFYIKGVVDGIGTSSVPRNLNLRKSLEKKSAEELFEILSAEDPIKAASMNQSDRKNPRRLIRAIEVARKVLSIKYQVLSIKADVLFVGLKADKKVLDERIEKRVQQRLSQGFEKEVKNLLKSGVRWEDQSMQSLGYRQYKDYFEGKVDKQIFVRKWESEEQKYAKRQMVWFKRNRRINWFDISKRGWQKKVEKLVKKWHN</sequence>
<reference evidence="14 15" key="1">
    <citation type="journal article" date="2016" name="Nat. Commun.">
        <title>Thousands of microbial genomes shed light on interconnected biogeochemical processes in an aquifer system.</title>
        <authorList>
            <person name="Anantharaman K."/>
            <person name="Brown C.T."/>
            <person name="Hug L.A."/>
            <person name="Sharon I."/>
            <person name="Castelle C.J."/>
            <person name="Probst A.J."/>
            <person name="Thomas B.C."/>
            <person name="Singh A."/>
            <person name="Wilkins M.J."/>
            <person name="Karaoz U."/>
            <person name="Brodie E.L."/>
            <person name="Williams K.H."/>
            <person name="Hubbard S.S."/>
            <person name="Banfield J.F."/>
        </authorList>
    </citation>
    <scope>NUCLEOTIDE SEQUENCE [LARGE SCALE GENOMIC DNA]</scope>
</reference>
<dbReference type="PANTHER" id="PTHR11088">
    <property type="entry name" value="TRNA DIMETHYLALLYLTRANSFERASE"/>
    <property type="match status" value="1"/>
</dbReference>
<dbReference type="InterPro" id="IPR027417">
    <property type="entry name" value="P-loop_NTPase"/>
</dbReference>
<evidence type="ECO:0000256" key="12">
    <source>
        <dbReference type="RuleBase" id="RU003784"/>
    </source>
</evidence>
<dbReference type="GO" id="GO:0006400">
    <property type="term" value="P:tRNA modification"/>
    <property type="evidence" value="ECO:0007669"/>
    <property type="project" value="TreeGrafter"/>
</dbReference>
<evidence type="ECO:0000256" key="6">
    <source>
        <dbReference type="ARBA" id="ARBA00022741"/>
    </source>
</evidence>
<dbReference type="InterPro" id="IPR018022">
    <property type="entry name" value="IPT"/>
</dbReference>
<name>A0A1F8C1T6_9BACT</name>
<comment type="subunit">
    <text evidence="10">Monomer.</text>
</comment>
<dbReference type="Gene3D" id="3.40.50.300">
    <property type="entry name" value="P-loop containing nucleotide triphosphate hydrolases"/>
    <property type="match status" value="1"/>
</dbReference>
<evidence type="ECO:0000256" key="2">
    <source>
        <dbReference type="ARBA" id="ARBA00003213"/>
    </source>
</evidence>
<dbReference type="STRING" id="1802525.A2975_04075"/>
<accession>A0A1F8C1T6</accession>
<dbReference type="Pfam" id="PF01715">
    <property type="entry name" value="IPPT"/>
    <property type="match status" value="1"/>
</dbReference>
<dbReference type="EC" id="2.5.1.75" evidence="10"/>
<comment type="similarity">
    <text evidence="3 10 13">Belongs to the IPP transferase family.</text>
</comment>
<keyword evidence="4 10" id="KW-0808">Transferase</keyword>
<evidence type="ECO:0000256" key="11">
    <source>
        <dbReference type="RuleBase" id="RU003783"/>
    </source>
</evidence>
<proteinExistence type="inferred from homology"/>
<dbReference type="Gene3D" id="1.10.20.140">
    <property type="match status" value="1"/>
</dbReference>
<comment type="caution">
    <text evidence="10">Lacks conserved residue(s) required for the propagation of feature annotation.</text>
</comment>
<evidence type="ECO:0000256" key="10">
    <source>
        <dbReference type="HAMAP-Rule" id="MF_00185"/>
    </source>
</evidence>
<feature type="binding site" evidence="10">
    <location>
        <begin position="11"/>
        <end position="16"/>
    </location>
    <ligand>
        <name>substrate</name>
    </ligand>
</feature>
<evidence type="ECO:0000256" key="5">
    <source>
        <dbReference type="ARBA" id="ARBA00022694"/>
    </source>
</evidence>
<gene>
    <name evidence="10" type="primary">miaA</name>
    <name evidence="14" type="ORF">A2975_04075</name>
</gene>
<feature type="site" description="Interaction with substrate tRNA" evidence="10">
    <location>
        <position position="97"/>
    </location>
</feature>
<protein>
    <recommendedName>
        <fullName evidence="10">tRNA dimethylallyltransferase</fullName>
        <ecNumber evidence="10">2.5.1.75</ecNumber>
    </recommendedName>
    <alternativeName>
        <fullName evidence="10">Dimethylallyl diphosphate:tRNA dimethylallyltransferase</fullName>
        <shortName evidence="10">DMAPP:tRNA dimethylallyltransferase</shortName>
        <shortName evidence="10">DMATase</shortName>
    </alternativeName>
    <alternativeName>
        <fullName evidence="10">Isopentenyl-diphosphate:tRNA isopentenyltransferase</fullName>
        <shortName evidence="10">IPP transferase</shortName>
        <shortName evidence="10">IPPT</shortName>
        <shortName evidence="10">IPTase</shortName>
    </alternativeName>
</protein>
<dbReference type="NCBIfam" id="TIGR00174">
    <property type="entry name" value="miaA"/>
    <property type="match status" value="1"/>
</dbReference>
<evidence type="ECO:0000313" key="15">
    <source>
        <dbReference type="Proteomes" id="UP000178429"/>
    </source>
</evidence>
<dbReference type="InterPro" id="IPR039657">
    <property type="entry name" value="Dimethylallyltransferase"/>
</dbReference>
<dbReference type="PANTHER" id="PTHR11088:SF60">
    <property type="entry name" value="TRNA DIMETHYLALLYLTRANSFERASE"/>
    <property type="match status" value="1"/>
</dbReference>
<comment type="catalytic activity">
    <reaction evidence="9 10 11">
        <text>adenosine(37) in tRNA + dimethylallyl diphosphate = N(6)-dimethylallyladenosine(37) in tRNA + diphosphate</text>
        <dbReference type="Rhea" id="RHEA:26482"/>
        <dbReference type="Rhea" id="RHEA-COMP:10162"/>
        <dbReference type="Rhea" id="RHEA-COMP:10375"/>
        <dbReference type="ChEBI" id="CHEBI:33019"/>
        <dbReference type="ChEBI" id="CHEBI:57623"/>
        <dbReference type="ChEBI" id="CHEBI:74411"/>
        <dbReference type="ChEBI" id="CHEBI:74415"/>
        <dbReference type="EC" id="2.5.1.75"/>
    </reaction>
</comment>
<comment type="caution">
    <text evidence="14">The sequence shown here is derived from an EMBL/GenBank/DDBJ whole genome shotgun (WGS) entry which is preliminary data.</text>
</comment>
<comment type="function">
    <text evidence="2 10 12">Catalyzes the transfer of a dimethylallyl group onto the adenine at position 37 in tRNAs that read codons beginning with uridine, leading to the formation of N6-(dimethylallyl)adenosine (i(6)A).</text>
</comment>
<evidence type="ECO:0000313" key="14">
    <source>
        <dbReference type="EMBL" id="OGM70222.1"/>
    </source>
</evidence>
<comment type="cofactor">
    <cofactor evidence="1 10">
        <name>Mg(2+)</name>
        <dbReference type="ChEBI" id="CHEBI:18420"/>
    </cofactor>
</comment>
<keyword evidence="7 10" id="KW-0067">ATP-binding</keyword>
<feature type="region of interest" description="Interaction with substrate tRNA" evidence="10">
    <location>
        <begin position="34"/>
        <end position="37"/>
    </location>
</feature>
<evidence type="ECO:0000256" key="7">
    <source>
        <dbReference type="ARBA" id="ARBA00022840"/>
    </source>
</evidence>
<evidence type="ECO:0000256" key="13">
    <source>
        <dbReference type="RuleBase" id="RU003785"/>
    </source>
</evidence>
<dbReference type="AlphaFoldDB" id="A0A1F8C1T6"/>
<feature type="binding site" evidence="10">
    <location>
        <begin position="9"/>
        <end position="16"/>
    </location>
    <ligand>
        <name>ATP</name>
        <dbReference type="ChEBI" id="CHEBI:30616"/>
    </ligand>
</feature>
<keyword evidence="8 10" id="KW-0460">Magnesium</keyword>
<feature type="site" description="Interaction with substrate tRNA" evidence="10">
    <location>
        <position position="120"/>
    </location>
</feature>
<keyword evidence="6 10" id="KW-0547">Nucleotide-binding</keyword>